<feature type="chain" id="PRO_5017989938" evidence="1">
    <location>
        <begin position="19"/>
        <end position="513"/>
    </location>
</feature>
<dbReference type="Pfam" id="PF20009">
    <property type="entry name" value="GEVED"/>
    <property type="match status" value="1"/>
</dbReference>
<feature type="domain" description="GEVED" evidence="3">
    <location>
        <begin position="406"/>
        <end position="491"/>
    </location>
</feature>
<accession>A0A3L9MER0</accession>
<evidence type="ECO:0000256" key="1">
    <source>
        <dbReference type="SAM" id="SignalP"/>
    </source>
</evidence>
<evidence type="ECO:0000259" key="3">
    <source>
        <dbReference type="Pfam" id="PF20009"/>
    </source>
</evidence>
<dbReference type="Pfam" id="PF18651">
    <property type="entry name" value="CshA_NR2"/>
    <property type="match status" value="1"/>
</dbReference>
<keyword evidence="1" id="KW-0732">Signal</keyword>
<evidence type="ECO:0000313" key="5">
    <source>
        <dbReference type="Proteomes" id="UP000275348"/>
    </source>
</evidence>
<name>A0A3L9MER0_9FLAO</name>
<reference evidence="4 5" key="1">
    <citation type="submission" date="2018-10" db="EMBL/GenBank/DDBJ databases">
        <authorList>
            <person name="Chen X."/>
        </authorList>
    </citation>
    <scope>NUCLEOTIDE SEQUENCE [LARGE SCALE GENOMIC DNA]</scope>
    <source>
        <strain evidence="4 5">YIM 102668</strain>
    </source>
</reference>
<dbReference type="Proteomes" id="UP000275348">
    <property type="component" value="Unassembled WGS sequence"/>
</dbReference>
<feature type="domain" description="Surface adhesin CshA non-repetitive" evidence="2">
    <location>
        <begin position="46"/>
        <end position="270"/>
    </location>
</feature>
<sequence>MRKILFLLGILTPIFNLAQCFSDINGVRQEPVISTFATHGSGKYKNEILWLNWGAINPTDTKGSSRILSNSDYTNAEIKINDNKFICLKTRILDVSKVSSDKINPIYSIMDESYTNADNSMFHILRSTNDKNLSNIQFESFAFIRSREAIGKQYVDEPIKINGLIFADAESANSVEYFNLSAKGKWNIIEFINLTNSKYNYNVKKEDVKIDNVPNGESKITMGYGEDKRIAAIAMLKFNEDAYASRDNQYKVNYKSEFKGGGTTAIAIGLLASYADFGDAPISYGSPIHFIENMETIPDNLGVVVDQTNIGKSTTFNSGALIKPSNNFMGTLGPDPNPRPVYSEDALGDDYDYDQNNVRTVLTKEEDSWPASYNRFSYKTVEGSNYPIGAAIKAQILVKTNVRAVLAGWIDFNINGKFDQGERVYKEVAANTNGNVELSWTIPLNRKPFSTFSRLRLFEFNHVSENGILDPNLIVPSSDTLGGEVEDHKIQIISQAVSNPMLLNATPVYNDRE</sequence>
<protein>
    <submittedName>
        <fullName evidence="4">Uncharacterized protein</fullName>
    </submittedName>
</protein>
<dbReference type="OrthoDB" id="6278496at2"/>
<dbReference type="InterPro" id="IPR045474">
    <property type="entry name" value="GEVED"/>
</dbReference>
<keyword evidence="5" id="KW-1185">Reference proteome</keyword>
<gene>
    <name evidence="4" type="ORF">EAH69_08070</name>
</gene>
<feature type="signal peptide" evidence="1">
    <location>
        <begin position="1"/>
        <end position="18"/>
    </location>
</feature>
<evidence type="ECO:0000313" key="4">
    <source>
        <dbReference type="EMBL" id="RLZ09734.1"/>
    </source>
</evidence>
<evidence type="ECO:0000259" key="2">
    <source>
        <dbReference type="Pfam" id="PF18651"/>
    </source>
</evidence>
<organism evidence="4 5">
    <name type="scientific">Faecalibacter macacae</name>
    <dbReference type="NCBI Taxonomy" id="1859289"/>
    <lineage>
        <taxon>Bacteria</taxon>
        <taxon>Pseudomonadati</taxon>
        <taxon>Bacteroidota</taxon>
        <taxon>Flavobacteriia</taxon>
        <taxon>Flavobacteriales</taxon>
        <taxon>Weeksellaceae</taxon>
        <taxon>Faecalibacter</taxon>
    </lineage>
</organism>
<proteinExistence type="predicted"/>
<comment type="caution">
    <text evidence="4">The sequence shown here is derived from an EMBL/GenBank/DDBJ whole genome shotgun (WGS) entry which is preliminary data.</text>
</comment>
<dbReference type="RefSeq" id="WP_121934687.1">
    <property type="nucleotide sequence ID" value="NZ_RDOJ01000009.1"/>
</dbReference>
<dbReference type="InterPro" id="IPR040683">
    <property type="entry name" value="CshA_NR2"/>
</dbReference>
<dbReference type="AlphaFoldDB" id="A0A3L9MER0"/>
<dbReference type="EMBL" id="RDOJ01000009">
    <property type="protein sequence ID" value="RLZ09734.1"/>
    <property type="molecule type" value="Genomic_DNA"/>
</dbReference>